<evidence type="ECO:0000256" key="7">
    <source>
        <dbReference type="ARBA" id="ARBA00048348"/>
    </source>
</evidence>
<dbReference type="Gene3D" id="3.40.1050.10">
    <property type="entry name" value="Carbonic anhydrase"/>
    <property type="match status" value="1"/>
</dbReference>
<keyword evidence="4" id="KW-0479">Metal-binding</keyword>
<dbReference type="SUPFAM" id="SSF53056">
    <property type="entry name" value="beta-carbonic anhydrase, cab"/>
    <property type="match status" value="1"/>
</dbReference>
<dbReference type="InterPro" id="IPR001765">
    <property type="entry name" value="Carbonic_anhydrase"/>
</dbReference>
<dbReference type="InterPro" id="IPR045066">
    <property type="entry name" value="Beta_CA_cladeB"/>
</dbReference>
<dbReference type="SMART" id="SM00947">
    <property type="entry name" value="Pro_CA"/>
    <property type="match status" value="1"/>
</dbReference>
<dbReference type="PROSITE" id="PS00705">
    <property type="entry name" value="PROK_CO2_ANHYDRASE_2"/>
    <property type="match status" value="1"/>
</dbReference>
<evidence type="ECO:0000256" key="1">
    <source>
        <dbReference type="ARBA" id="ARBA00001947"/>
    </source>
</evidence>
<organism evidence="9 10">
    <name type="scientific">Hyphococcus lacteus</name>
    <dbReference type="NCBI Taxonomy" id="3143536"/>
    <lineage>
        <taxon>Bacteria</taxon>
        <taxon>Pseudomonadati</taxon>
        <taxon>Pseudomonadota</taxon>
        <taxon>Alphaproteobacteria</taxon>
        <taxon>Parvularculales</taxon>
        <taxon>Parvularculaceae</taxon>
        <taxon>Hyphococcus</taxon>
    </lineage>
</organism>
<sequence>MPRFAAGVVRFQNEVFPEKRALFEKLAEGQTPEALFITCSDSRIETAMITQTEPGELFIVRNAGNIVPPHVVNAGGNTASIEFAVAALNVPHVVICGHTGCGAMAALMKPALSADMPHIREWLGFATGALDYVREHGKDLDEDARIAMLTEQNVILQLAHLKTHPAIMTRIEKGDIQLHGWVYDIKSGGVDSYDDASGKFQPVDIRYAAEMAALATKDGCGG</sequence>
<accession>A0ABV3Z774</accession>
<comment type="cofactor">
    <cofactor evidence="1">
        <name>Zn(2+)</name>
        <dbReference type="ChEBI" id="CHEBI:29105"/>
    </cofactor>
</comment>
<keyword evidence="6 8" id="KW-0456">Lyase</keyword>
<evidence type="ECO:0000256" key="3">
    <source>
        <dbReference type="ARBA" id="ARBA00012925"/>
    </source>
</evidence>
<dbReference type="PANTHER" id="PTHR11002">
    <property type="entry name" value="CARBONIC ANHYDRASE"/>
    <property type="match status" value="1"/>
</dbReference>
<dbReference type="CDD" id="cd00884">
    <property type="entry name" value="beta_CA_cladeB"/>
    <property type="match status" value="1"/>
</dbReference>
<comment type="caution">
    <text evidence="9">The sequence shown here is derived from an EMBL/GenBank/DDBJ whole genome shotgun (WGS) entry which is preliminary data.</text>
</comment>
<evidence type="ECO:0000256" key="2">
    <source>
        <dbReference type="ARBA" id="ARBA00006217"/>
    </source>
</evidence>
<dbReference type="InterPro" id="IPR015892">
    <property type="entry name" value="Carbonic_anhydrase_CS"/>
</dbReference>
<dbReference type="GO" id="GO:0004089">
    <property type="term" value="F:carbonate dehydratase activity"/>
    <property type="evidence" value="ECO:0007669"/>
    <property type="project" value="UniProtKB-EC"/>
</dbReference>
<keyword evidence="5 8" id="KW-0862">Zinc</keyword>
<reference evidence="9 10" key="1">
    <citation type="submission" date="2024-05" db="EMBL/GenBank/DDBJ databases">
        <title>Three bacterial strains, DH-69, EH-24, and ECK-19 isolated from coastal sediments.</title>
        <authorList>
            <person name="Ye Y.-Q."/>
            <person name="Du Z.-J."/>
        </authorList>
    </citation>
    <scope>NUCLEOTIDE SEQUENCE [LARGE SCALE GENOMIC DNA]</scope>
    <source>
        <strain evidence="9 10">ECK-19</strain>
    </source>
</reference>
<evidence type="ECO:0000256" key="4">
    <source>
        <dbReference type="ARBA" id="ARBA00022723"/>
    </source>
</evidence>
<evidence type="ECO:0000256" key="6">
    <source>
        <dbReference type="ARBA" id="ARBA00023239"/>
    </source>
</evidence>
<gene>
    <name evidence="9" type="ORF">ABFZ84_12730</name>
</gene>
<dbReference type="Pfam" id="PF00484">
    <property type="entry name" value="Pro_CA"/>
    <property type="match status" value="1"/>
</dbReference>
<protein>
    <recommendedName>
        <fullName evidence="3 8">Carbonic anhydrase</fullName>
        <ecNumber evidence="3 8">4.2.1.1</ecNumber>
    </recommendedName>
    <alternativeName>
        <fullName evidence="8">Carbonate dehydratase</fullName>
    </alternativeName>
</protein>
<dbReference type="EC" id="4.2.1.1" evidence="3 8"/>
<evidence type="ECO:0000313" key="10">
    <source>
        <dbReference type="Proteomes" id="UP001560685"/>
    </source>
</evidence>
<comment type="function">
    <text evidence="8">Reversible hydration of carbon dioxide.</text>
</comment>
<evidence type="ECO:0000256" key="5">
    <source>
        <dbReference type="ARBA" id="ARBA00022833"/>
    </source>
</evidence>
<evidence type="ECO:0000313" key="9">
    <source>
        <dbReference type="EMBL" id="MEX6634413.1"/>
    </source>
</evidence>
<comment type="catalytic activity">
    <reaction evidence="7 8">
        <text>hydrogencarbonate + H(+) = CO2 + H2O</text>
        <dbReference type="Rhea" id="RHEA:10748"/>
        <dbReference type="ChEBI" id="CHEBI:15377"/>
        <dbReference type="ChEBI" id="CHEBI:15378"/>
        <dbReference type="ChEBI" id="CHEBI:16526"/>
        <dbReference type="ChEBI" id="CHEBI:17544"/>
        <dbReference type="EC" id="4.2.1.1"/>
    </reaction>
</comment>
<comment type="similarity">
    <text evidence="2 8">Belongs to the beta-class carbonic anhydrase family.</text>
</comment>
<proteinExistence type="inferred from homology"/>
<dbReference type="Proteomes" id="UP001560685">
    <property type="component" value="Unassembled WGS sequence"/>
</dbReference>
<dbReference type="RefSeq" id="WP_369314398.1">
    <property type="nucleotide sequence ID" value="NZ_JBEHZE010000001.1"/>
</dbReference>
<evidence type="ECO:0000256" key="8">
    <source>
        <dbReference type="RuleBase" id="RU003956"/>
    </source>
</evidence>
<dbReference type="EMBL" id="JBEHZE010000001">
    <property type="protein sequence ID" value="MEX6634413.1"/>
    <property type="molecule type" value="Genomic_DNA"/>
</dbReference>
<dbReference type="InterPro" id="IPR036874">
    <property type="entry name" value="Carbonic_anhydrase_sf"/>
</dbReference>
<keyword evidence="10" id="KW-1185">Reference proteome</keyword>
<name>A0ABV3Z774_9PROT</name>
<dbReference type="PANTHER" id="PTHR11002:SF76">
    <property type="entry name" value="CARBONIC ANHYDRASE"/>
    <property type="match status" value="1"/>
</dbReference>